<evidence type="ECO:0000259" key="5">
    <source>
        <dbReference type="SMART" id="SM00101"/>
    </source>
</evidence>
<organism evidence="6 7">
    <name type="scientific">Mola mola</name>
    <name type="common">Ocean sunfish</name>
    <name type="synonym">Tetraodon mola</name>
    <dbReference type="NCBI Taxonomy" id="94237"/>
    <lineage>
        <taxon>Eukaryota</taxon>
        <taxon>Metazoa</taxon>
        <taxon>Chordata</taxon>
        <taxon>Craniata</taxon>
        <taxon>Vertebrata</taxon>
        <taxon>Euteleostomi</taxon>
        <taxon>Actinopterygii</taxon>
        <taxon>Neopterygii</taxon>
        <taxon>Teleostei</taxon>
        <taxon>Neoteleostei</taxon>
        <taxon>Acanthomorphata</taxon>
        <taxon>Eupercaria</taxon>
        <taxon>Tetraodontiformes</taxon>
        <taxon>Molidae</taxon>
        <taxon>Mola</taxon>
    </lineage>
</organism>
<dbReference type="InterPro" id="IPR023409">
    <property type="entry name" value="14-3-3_CS"/>
</dbReference>
<dbReference type="InterPro" id="IPR000308">
    <property type="entry name" value="14-3-3"/>
</dbReference>
<dbReference type="OMA" id="HESQVFY"/>
<dbReference type="SMART" id="SM00101">
    <property type="entry name" value="14_3_3"/>
    <property type="match status" value="1"/>
</dbReference>
<name>A0A3Q3WTE7_MOLML</name>
<dbReference type="Gene3D" id="1.20.190.20">
    <property type="entry name" value="14-3-3 domain"/>
    <property type="match status" value="1"/>
</dbReference>
<dbReference type="PIRSF" id="PIRSF000868">
    <property type="entry name" value="14-3-3"/>
    <property type="match status" value="1"/>
</dbReference>
<dbReference type="FunFam" id="1.20.190.20:FF:000001">
    <property type="entry name" value="14-3-3 gamma 1"/>
    <property type="match status" value="1"/>
</dbReference>
<proteinExistence type="inferred from homology"/>
<dbReference type="Pfam" id="PF00244">
    <property type="entry name" value="14-3-3"/>
    <property type="match status" value="1"/>
</dbReference>
<feature type="domain" description="14-3-3" evidence="5">
    <location>
        <begin position="3"/>
        <end position="242"/>
    </location>
</feature>
<dbReference type="STRING" id="94237.ENSMMOP00000015702"/>
<dbReference type="PROSITE" id="PS00797">
    <property type="entry name" value="1433_2"/>
    <property type="match status" value="1"/>
</dbReference>
<dbReference type="PRINTS" id="PR00305">
    <property type="entry name" value="1433ZETA"/>
</dbReference>
<accession>A0A3Q3WTE7</accession>
<evidence type="ECO:0000256" key="4">
    <source>
        <dbReference type="RuleBase" id="RU003466"/>
    </source>
</evidence>
<protein>
    <recommendedName>
        <fullName evidence="5">14-3-3 domain-containing protein</fullName>
    </recommendedName>
</protein>
<dbReference type="SUPFAM" id="SSF48445">
    <property type="entry name" value="14-3-3 protein"/>
    <property type="match status" value="1"/>
</dbReference>
<keyword evidence="7" id="KW-1185">Reference proteome</keyword>
<evidence type="ECO:0000256" key="3">
    <source>
        <dbReference type="PIRSR" id="PIRSR000868-1"/>
    </source>
</evidence>
<reference evidence="6" key="1">
    <citation type="submission" date="2025-08" db="UniProtKB">
        <authorList>
            <consortium name="Ensembl"/>
        </authorList>
    </citation>
    <scope>IDENTIFICATION</scope>
</reference>
<feature type="site" description="Interaction with phosphoserine on interacting protein" evidence="3">
    <location>
        <position position="127"/>
    </location>
</feature>
<sequence>MDREDLIQKAKVAEQAERYEDMADIMKEATERGGELSNEERNLLSVAYKNVVGARRSAWRVLSSIAAKSEGSETKQNLIKDYRVTVEKELKEICENVLNLLDNHLLKHSTSTESKVFYLKMKGDYYRYLAEVASGEERKTTIESSQKAYKEAFDESKEKMHSTHPIRLGLALNFSVFYYEILNSPKEACELAKTAFDDAIAELDSLKEDSYKDSTLIMQLLRDNLTLWTSDSAAEEGDAVEGEGEQES</sequence>
<dbReference type="Proteomes" id="UP000261620">
    <property type="component" value="Unplaced"/>
</dbReference>
<dbReference type="AlphaFoldDB" id="A0A3Q3WTE7"/>
<dbReference type="InterPro" id="IPR036815">
    <property type="entry name" value="14-3-3_dom_sf"/>
</dbReference>
<evidence type="ECO:0000256" key="2">
    <source>
        <dbReference type="ARBA" id="ARBA00011625"/>
    </source>
</evidence>
<dbReference type="PROSITE" id="PS00796">
    <property type="entry name" value="1433_1"/>
    <property type="match status" value="1"/>
</dbReference>
<evidence type="ECO:0000313" key="6">
    <source>
        <dbReference type="Ensembl" id="ENSMMOP00000015702.1"/>
    </source>
</evidence>
<comment type="subunit">
    <text evidence="2">Homodimer, and heterodimer with other family members.</text>
</comment>
<reference evidence="6" key="2">
    <citation type="submission" date="2025-09" db="UniProtKB">
        <authorList>
            <consortium name="Ensembl"/>
        </authorList>
    </citation>
    <scope>IDENTIFICATION</scope>
</reference>
<comment type="similarity">
    <text evidence="1 4">Belongs to the 14-3-3 family.</text>
</comment>
<feature type="site" description="Interaction with phosphoserine on interacting protein" evidence="3">
    <location>
        <position position="56"/>
    </location>
</feature>
<dbReference type="PANTHER" id="PTHR18860">
    <property type="entry name" value="14-3-3 PROTEIN"/>
    <property type="match status" value="1"/>
</dbReference>
<evidence type="ECO:0000256" key="1">
    <source>
        <dbReference type="ARBA" id="ARBA00006141"/>
    </source>
</evidence>
<dbReference type="InterPro" id="IPR023410">
    <property type="entry name" value="14-3-3_domain"/>
</dbReference>
<evidence type="ECO:0000313" key="7">
    <source>
        <dbReference type="Proteomes" id="UP000261620"/>
    </source>
</evidence>
<dbReference type="Ensembl" id="ENSMMOT00000015965.1">
    <property type="protein sequence ID" value="ENSMMOP00000015702.1"/>
    <property type="gene ID" value="ENSMMOG00000011983.1"/>
</dbReference>